<organism evidence="2">
    <name type="scientific">marine sediment metagenome</name>
    <dbReference type="NCBI Taxonomy" id="412755"/>
    <lineage>
        <taxon>unclassified sequences</taxon>
        <taxon>metagenomes</taxon>
        <taxon>ecological metagenomes</taxon>
    </lineage>
</organism>
<dbReference type="AlphaFoldDB" id="X1DMF9"/>
<dbReference type="SUPFAM" id="SSF51445">
    <property type="entry name" value="(Trans)glycosidases"/>
    <property type="match status" value="1"/>
</dbReference>
<dbReference type="GO" id="GO:0004567">
    <property type="term" value="F:beta-mannosidase activity"/>
    <property type="evidence" value="ECO:0007669"/>
    <property type="project" value="TreeGrafter"/>
</dbReference>
<proteinExistence type="predicted"/>
<accession>X1DMF9</accession>
<feature type="non-terminal residue" evidence="2">
    <location>
        <position position="51"/>
    </location>
</feature>
<gene>
    <name evidence="2" type="ORF">S01H4_47243</name>
</gene>
<dbReference type="PANTHER" id="PTHR43730:SF1">
    <property type="entry name" value="BETA-MANNOSIDASE"/>
    <property type="match status" value="1"/>
</dbReference>
<dbReference type="InterPro" id="IPR017853">
    <property type="entry name" value="GH"/>
</dbReference>
<name>X1DMF9_9ZZZZ</name>
<dbReference type="EMBL" id="BART01026496">
    <property type="protein sequence ID" value="GAG97601.1"/>
    <property type="molecule type" value="Genomic_DNA"/>
</dbReference>
<dbReference type="GO" id="GO:0006516">
    <property type="term" value="P:glycoprotein catabolic process"/>
    <property type="evidence" value="ECO:0007669"/>
    <property type="project" value="TreeGrafter"/>
</dbReference>
<keyword evidence="1" id="KW-0378">Hydrolase</keyword>
<keyword evidence="1" id="KW-0326">Glycosidase</keyword>
<reference evidence="2" key="1">
    <citation type="journal article" date="2014" name="Front. Microbiol.">
        <title>High frequency of phylogenetically diverse reductive dehalogenase-homologous genes in deep subseafloor sedimentary metagenomes.</title>
        <authorList>
            <person name="Kawai M."/>
            <person name="Futagami T."/>
            <person name="Toyoda A."/>
            <person name="Takaki Y."/>
            <person name="Nishi S."/>
            <person name="Hori S."/>
            <person name="Arai W."/>
            <person name="Tsubouchi T."/>
            <person name="Morono Y."/>
            <person name="Uchiyama I."/>
            <person name="Ito T."/>
            <person name="Fujiyama A."/>
            <person name="Inagaki F."/>
            <person name="Takami H."/>
        </authorList>
    </citation>
    <scope>NUCLEOTIDE SEQUENCE</scope>
    <source>
        <strain evidence="2">Expedition CK06-06</strain>
    </source>
</reference>
<comment type="caution">
    <text evidence="2">The sequence shown here is derived from an EMBL/GenBank/DDBJ whole genome shotgun (WGS) entry which is preliminary data.</text>
</comment>
<dbReference type="Gene3D" id="3.20.20.80">
    <property type="entry name" value="Glycosidases"/>
    <property type="match status" value="1"/>
</dbReference>
<protein>
    <submittedName>
        <fullName evidence="2">Uncharacterized protein</fullName>
    </submittedName>
</protein>
<sequence length="51" mass="6241">MERRFSIPQKFENQVVISQITQAEAIEYGVEHWRRNRNDFHCMGALYWQLN</sequence>
<evidence type="ECO:0000313" key="2">
    <source>
        <dbReference type="EMBL" id="GAG97601.1"/>
    </source>
</evidence>
<evidence type="ECO:0000256" key="1">
    <source>
        <dbReference type="ARBA" id="ARBA00023295"/>
    </source>
</evidence>
<dbReference type="InterPro" id="IPR050887">
    <property type="entry name" value="Beta-mannosidase_GH2"/>
</dbReference>
<dbReference type="PANTHER" id="PTHR43730">
    <property type="entry name" value="BETA-MANNOSIDASE"/>
    <property type="match status" value="1"/>
</dbReference>